<dbReference type="GO" id="GO:0004822">
    <property type="term" value="F:isoleucine-tRNA ligase activity"/>
    <property type="evidence" value="ECO:0007669"/>
    <property type="project" value="UniProtKB-EC"/>
</dbReference>
<keyword evidence="4" id="KW-0436">Ligase</keyword>
<keyword evidence="6" id="KW-0067">ATP-binding</keyword>
<comment type="subcellular location">
    <subcellularLocation>
        <location evidence="1">Mitochondrion matrix</location>
    </subcellularLocation>
</comment>
<name>A0A7J7TQ39_PIPKU</name>
<dbReference type="PANTHER" id="PTHR42765">
    <property type="entry name" value="SOLEUCYL-TRNA SYNTHETASE"/>
    <property type="match status" value="1"/>
</dbReference>
<evidence type="ECO:0000256" key="7">
    <source>
        <dbReference type="ARBA" id="ARBA00022917"/>
    </source>
</evidence>
<reference evidence="13 14" key="1">
    <citation type="journal article" date="2020" name="Nature">
        <title>Six reference-quality genomes reveal evolution of bat adaptations.</title>
        <authorList>
            <person name="Jebb D."/>
            <person name="Huang Z."/>
            <person name="Pippel M."/>
            <person name="Hughes G.M."/>
            <person name="Lavrichenko K."/>
            <person name="Devanna P."/>
            <person name="Winkler S."/>
            <person name="Jermiin L.S."/>
            <person name="Skirmuntt E.C."/>
            <person name="Katzourakis A."/>
            <person name="Burkitt-Gray L."/>
            <person name="Ray D.A."/>
            <person name="Sullivan K.A.M."/>
            <person name="Roscito J.G."/>
            <person name="Kirilenko B.M."/>
            <person name="Davalos L.M."/>
            <person name="Corthals A.P."/>
            <person name="Power M.L."/>
            <person name="Jones G."/>
            <person name="Ransome R.D."/>
            <person name="Dechmann D.K.N."/>
            <person name="Locatelli A.G."/>
            <person name="Puechmaille S.J."/>
            <person name="Fedrigo O."/>
            <person name="Jarvis E.D."/>
            <person name="Hiller M."/>
            <person name="Vernes S.C."/>
            <person name="Myers E.W."/>
            <person name="Teeling E.C."/>
        </authorList>
    </citation>
    <scope>NUCLEOTIDE SEQUENCE [LARGE SCALE GENOMIC DNA]</scope>
    <source>
        <strain evidence="13">MPipKuh1</strain>
        <tissue evidence="13">Flight muscle</tissue>
    </source>
</reference>
<dbReference type="Gene3D" id="1.10.730.20">
    <property type="match status" value="1"/>
</dbReference>
<accession>A0A7J7TQ39</accession>
<dbReference type="InterPro" id="IPR013155">
    <property type="entry name" value="M/V/L/I-tRNA-synth_anticd-bd"/>
</dbReference>
<comment type="caution">
    <text evidence="13">The sequence shown here is derived from an EMBL/GenBank/DDBJ whole genome shotgun (WGS) entry which is preliminary data.</text>
</comment>
<evidence type="ECO:0000256" key="11">
    <source>
        <dbReference type="ARBA" id="ARBA00032665"/>
    </source>
</evidence>
<evidence type="ECO:0000313" key="14">
    <source>
        <dbReference type="Proteomes" id="UP000558488"/>
    </source>
</evidence>
<keyword evidence="9" id="KW-0496">Mitochondrion</keyword>
<evidence type="ECO:0000256" key="4">
    <source>
        <dbReference type="ARBA" id="ARBA00022598"/>
    </source>
</evidence>
<evidence type="ECO:0000256" key="10">
    <source>
        <dbReference type="ARBA" id="ARBA00023146"/>
    </source>
</evidence>
<dbReference type="GO" id="GO:0005524">
    <property type="term" value="F:ATP binding"/>
    <property type="evidence" value="ECO:0007669"/>
    <property type="project" value="UniProtKB-KW"/>
</dbReference>
<keyword evidence="14" id="KW-1185">Reference proteome</keyword>
<dbReference type="GO" id="GO:0000049">
    <property type="term" value="F:tRNA binding"/>
    <property type="evidence" value="ECO:0007669"/>
    <property type="project" value="InterPro"/>
</dbReference>
<evidence type="ECO:0000313" key="13">
    <source>
        <dbReference type="EMBL" id="KAF6302507.1"/>
    </source>
</evidence>
<keyword evidence="10 13" id="KW-0030">Aminoacyl-tRNA synthetase</keyword>
<comment type="similarity">
    <text evidence="2">Belongs to the class-I aminoacyl-tRNA synthetase family.</text>
</comment>
<dbReference type="InterPro" id="IPR050081">
    <property type="entry name" value="Ile-tRNA_ligase"/>
</dbReference>
<dbReference type="EC" id="6.1.1.5" evidence="3"/>
<keyword evidence="8" id="KW-0809">Transit peptide</keyword>
<evidence type="ECO:0000256" key="8">
    <source>
        <dbReference type="ARBA" id="ARBA00022946"/>
    </source>
</evidence>
<dbReference type="AlphaFoldDB" id="A0A7J7TQ39"/>
<feature type="domain" description="Methionyl/Valyl/Leucyl/Isoleucyl-tRNA synthetase anticodon-binding" evidence="12">
    <location>
        <begin position="5"/>
        <end position="130"/>
    </location>
</feature>
<dbReference type="CDD" id="cd07960">
    <property type="entry name" value="Anticodon_Ia_Ile_BEm"/>
    <property type="match status" value="1"/>
</dbReference>
<dbReference type="SUPFAM" id="SSF47323">
    <property type="entry name" value="Anticodon-binding domain of a subclass of class I aminoacyl-tRNA synthetases"/>
    <property type="match status" value="1"/>
</dbReference>
<evidence type="ECO:0000259" key="12">
    <source>
        <dbReference type="Pfam" id="PF08264"/>
    </source>
</evidence>
<dbReference type="PANTHER" id="PTHR42765:SF1">
    <property type="entry name" value="ISOLEUCINE--TRNA LIGASE, MITOCHONDRIAL"/>
    <property type="match status" value="1"/>
</dbReference>
<evidence type="ECO:0000256" key="3">
    <source>
        <dbReference type="ARBA" id="ARBA00013165"/>
    </source>
</evidence>
<dbReference type="Proteomes" id="UP000558488">
    <property type="component" value="Unassembled WGS sequence"/>
</dbReference>
<dbReference type="FunFam" id="1.10.730.20:FF:000002">
    <property type="entry name" value="isoleucine--tRNA ligase, mitochondrial"/>
    <property type="match status" value="1"/>
</dbReference>
<dbReference type="InterPro" id="IPR009080">
    <property type="entry name" value="tRNAsynth_Ia_anticodon-bd"/>
</dbReference>
<evidence type="ECO:0000256" key="2">
    <source>
        <dbReference type="ARBA" id="ARBA00005594"/>
    </source>
</evidence>
<dbReference type="GO" id="GO:0006428">
    <property type="term" value="P:isoleucyl-tRNA aminoacylation"/>
    <property type="evidence" value="ECO:0007669"/>
    <property type="project" value="TreeGrafter"/>
</dbReference>
<protein>
    <recommendedName>
        <fullName evidence="3">isoleucine--tRNA ligase</fullName>
        <ecNumber evidence="3">6.1.1.5</ecNumber>
    </recommendedName>
    <alternativeName>
        <fullName evidence="11">Isoleucyl-tRNA synthetase</fullName>
    </alternativeName>
</protein>
<evidence type="ECO:0000256" key="5">
    <source>
        <dbReference type="ARBA" id="ARBA00022741"/>
    </source>
</evidence>
<evidence type="ECO:0000256" key="6">
    <source>
        <dbReference type="ARBA" id="ARBA00022840"/>
    </source>
</evidence>
<organism evidence="13 14">
    <name type="scientific">Pipistrellus kuhlii</name>
    <name type="common">Kuhl's pipistrelle</name>
    <dbReference type="NCBI Taxonomy" id="59472"/>
    <lineage>
        <taxon>Eukaryota</taxon>
        <taxon>Metazoa</taxon>
        <taxon>Chordata</taxon>
        <taxon>Craniata</taxon>
        <taxon>Vertebrata</taxon>
        <taxon>Euteleostomi</taxon>
        <taxon>Mammalia</taxon>
        <taxon>Eutheria</taxon>
        <taxon>Laurasiatheria</taxon>
        <taxon>Chiroptera</taxon>
        <taxon>Yangochiroptera</taxon>
        <taxon>Vespertilionidae</taxon>
        <taxon>Pipistrellus</taxon>
    </lineage>
</organism>
<sequence>MYVVDQYVLHLLQGLARKIDDSYKQYDFGKVIRLLQAFYTRELSNFYFSIIKDRLYCEKASDPKRRSCQTALAEILDVLARSFAPILPHLAEEVFQHVPYIQEPKSVFRTGWTTTSSVWKKPGLEEAMESACAMRDSFLGSIPGKNAAEYQVTIVIEPGLLFEIIEMLQSEETSSTSQLNELMMASQTTLLSQDAPNMPADTTELKGTFLINLEGGDIREESEYKVIVTPTTKEKCPRCWKFTAESSNTLCPRCADVVGGK</sequence>
<evidence type="ECO:0000256" key="1">
    <source>
        <dbReference type="ARBA" id="ARBA00004305"/>
    </source>
</evidence>
<evidence type="ECO:0000256" key="9">
    <source>
        <dbReference type="ARBA" id="ARBA00023128"/>
    </source>
</evidence>
<dbReference type="GO" id="GO:0005759">
    <property type="term" value="C:mitochondrial matrix"/>
    <property type="evidence" value="ECO:0007669"/>
    <property type="project" value="UniProtKB-SubCell"/>
</dbReference>
<keyword evidence="7" id="KW-0648">Protein biosynthesis</keyword>
<dbReference type="EMBL" id="JACAGB010000025">
    <property type="protein sequence ID" value="KAF6302507.1"/>
    <property type="molecule type" value="Genomic_DNA"/>
</dbReference>
<dbReference type="Pfam" id="PF08264">
    <property type="entry name" value="Anticodon_1"/>
    <property type="match status" value="1"/>
</dbReference>
<dbReference type="GO" id="GO:0032543">
    <property type="term" value="P:mitochondrial translation"/>
    <property type="evidence" value="ECO:0007669"/>
    <property type="project" value="TreeGrafter"/>
</dbReference>
<proteinExistence type="inferred from homology"/>
<gene>
    <name evidence="13" type="ORF">mPipKuh1_006470</name>
</gene>
<dbReference type="InterPro" id="IPR033708">
    <property type="entry name" value="Anticodon_Ile_BEm"/>
</dbReference>
<keyword evidence="5" id="KW-0547">Nucleotide-binding</keyword>